<evidence type="ECO:0000256" key="1">
    <source>
        <dbReference type="ARBA" id="ARBA00007129"/>
    </source>
</evidence>
<dbReference type="Pfam" id="PF01167">
    <property type="entry name" value="Tub"/>
    <property type="match status" value="1"/>
</dbReference>
<organism evidence="3">
    <name type="scientific">Tanacetum cinerariifolium</name>
    <name type="common">Dalmatian daisy</name>
    <name type="synonym">Chrysanthemum cinerariifolium</name>
    <dbReference type="NCBI Taxonomy" id="118510"/>
    <lineage>
        <taxon>Eukaryota</taxon>
        <taxon>Viridiplantae</taxon>
        <taxon>Streptophyta</taxon>
        <taxon>Embryophyta</taxon>
        <taxon>Tracheophyta</taxon>
        <taxon>Spermatophyta</taxon>
        <taxon>Magnoliopsida</taxon>
        <taxon>eudicotyledons</taxon>
        <taxon>Gunneridae</taxon>
        <taxon>Pentapetalae</taxon>
        <taxon>asterids</taxon>
        <taxon>campanulids</taxon>
        <taxon>Asterales</taxon>
        <taxon>Asteraceae</taxon>
        <taxon>Asteroideae</taxon>
        <taxon>Anthemideae</taxon>
        <taxon>Anthemidinae</taxon>
        <taxon>Tanacetum</taxon>
    </lineage>
</organism>
<dbReference type="SUPFAM" id="SSF54518">
    <property type="entry name" value="Tubby C-terminal domain-like"/>
    <property type="match status" value="1"/>
</dbReference>
<sequence>YKLYLILNEVSNDDKILRGKFLLAAKRFRRAKCTDYIISFSAEDISEESSTYMGKLRQVDYEWLN</sequence>
<gene>
    <name evidence="3" type="ORF">Tci_895523</name>
</gene>
<evidence type="ECO:0000313" key="3">
    <source>
        <dbReference type="EMBL" id="GFD23554.1"/>
    </source>
</evidence>
<reference evidence="3" key="1">
    <citation type="journal article" date="2019" name="Sci. Rep.">
        <title>Draft genome of Tanacetum cinerariifolium, the natural source of mosquito coil.</title>
        <authorList>
            <person name="Yamashiro T."/>
            <person name="Shiraishi A."/>
            <person name="Satake H."/>
            <person name="Nakayama K."/>
        </authorList>
    </citation>
    <scope>NUCLEOTIDE SEQUENCE</scope>
</reference>
<dbReference type="InterPro" id="IPR000007">
    <property type="entry name" value="Tubby_C"/>
</dbReference>
<evidence type="ECO:0000259" key="2">
    <source>
        <dbReference type="Pfam" id="PF01167"/>
    </source>
</evidence>
<feature type="non-terminal residue" evidence="3">
    <location>
        <position position="1"/>
    </location>
</feature>
<proteinExistence type="inferred from homology"/>
<dbReference type="InterPro" id="IPR025659">
    <property type="entry name" value="Tubby-like_C"/>
</dbReference>
<dbReference type="PANTHER" id="PTHR16517:SF119">
    <property type="entry name" value="TUBBY-LIKE F-BOX PROTEIN 3"/>
    <property type="match status" value="1"/>
</dbReference>
<feature type="domain" description="Tubby C-terminal" evidence="2">
    <location>
        <begin position="1"/>
        <end position="58"/>
    </location>
</feature>
<comment type="caution">
    <text evidence="3">The sequence shown here is derived from an EMBL/GenBank/DDBJ whole genome shotgun (WGS) entry which is preliminary data.</text>
</comment>
<dbReference type="Gene3D" id="3.20.90.10">
    <property type="entry name" value="Tubby Protein, Chain A"/>
    <property type="match status" value="1"/>
</dbReference>
<dbReference type="AlphaFoldDB" id="A0A699UUS7"/>
<comment type="similarity">
    <text evidence="1">Belongs to the TUB family.</text>
</comment>
<dbReference type="PANTHER" id="PTHR16517">
    <property type="entry name" value="TUBBY-RELATED"/>
    <property type="match status" value="1"/>
</dbReference>
<feature type="non-terminal residue" evidence="3">
    <location>
        <position position="65"/>
    </location>
</feature>
<protein>
    <submittedName>
        <fullName evidence="3">Tubby-like F-box protein 3 isoform X1</fullName>
    </submittedName>
</protein>
<dbReference type="EMBL" id="BKCJ011345633">
    <property type="protein sequence ID" value="GFD23554.1"/>
    <property type="molecule type" value="Genomic_DNA"/>
</dbReference>
<name>A0A699UUS7_TANCI</name>
<accession>A0A699UUS7</accession>